<dbReference type="Pfam" id="PF07394">
    <property type="entry name" value="DUF1501"/>
    <property type="match status" value="1"/>
</dbReference>
<protein>
    <recommendedName>
        <fullName evidence="5">DUF1501 domain-containing protein</fullName>
    </recommendedName>
</protein>
<dbReference type="Proteomes" id="UP000037460">
    <property type="component" value="Unassembled WGS sequence"/>
</dbReference>
<feature type="compositionally biased region" description="Basic and acidic residues" evidence="1">
    <location>
        <begin position="555"/>
        <end position="569"/>
    </location>
</feature>
<keyword evidence="2" id="KW-0812">Transmembrane</keyword>
<evidence type="ECO:0000256" key="1">
    <source>
        <dbReference type="SAM" id="MobiDB-lite"/>
    </source>
</evidence>
<dbReference type="OrthoDB" id="411021at2759"/>
<feature type="region of interest" description="Disordered" evidence="1">
    <location>
        <begin position="1130"/>
        <end position="1165"/>
    </location>
</feature>
<evidence type="ECO:0008006" key="5">
    <source>
        <dbReference type="Google" id="ProtNLM"/>
    </source>
</evidence>
<keyword evidence="2" id="KW-0472">Membrane</keyword>
<evidence type="ECO:0000313" key="4">
    <source>
        <dbReference type="Proteomes" id="UP000037460"/>
    </source>
</evidence>
<keyword evidence="2" id="KW-1133">Transmembrane helix</keyword>
<evidence type="ECO:0000313" key="3">
    <source>
        <dbReference type="EMBL" id="KOO34918.1"/>
    </source>
</evidence>
<dbReference type="EMBL" id="JWZX01001047">
    <property type="protein sequence ID" value="KOO34918.1"/>
    <property type="molecule type" value="Genomic_DNA"/>
</dbReference>
<dbReference type="AlphaFoldDB" id="A0A0M0K946"/>
<feature type="transmembrane region" description="Helical" evidence="2">
    <location>
        <begin position="1095"/>
        <end position="1117"/>
    </location>
</feature>
<reference evidence="4" key="1">
    <citation type="journal article" date="2015" name="PLoS Genet.">
        <title>Genome Sequence and Transcriptome Analyses of Chrysochromulina tobin: Metabolic Tools for Enhanced Algal Fitness in the Prominent Order Prymnesiales (Haptophyceae).</title>
        <authorList>
            <person name="Hovde B.T."/>
            <person name="Deodato C.R."/>
            <person name="Hunsperger H.M."/>
            <person name="Ryken S.A."/>
            <person name="Yost W."/>
            <person name="Jha R.K."/>
            <person name="Patterson J."/>
            <person name="Monnat R.J. Jr."/>
            <person name="Barlow S.B."/>
            <person name="Starkenburg S.R."/>
            <person name="Cattolico R.A."/>
        </authorList>
    </citation>
    <scope>NUCLEOTIDE SEQUENCE</scope>
    <source>
        <strain evidence="4">CCMP291</strain>
    </source>
</reference>
<feature type="compositionally biased region" description="Low complexity" evidence="1">
    <location>
        <begin position="1135"/>
        <end position="1165"/>
    </location>
</feature>
<sequence length="1165" mass="124787">MCDILNNRGAEGCGYAGSDDPRSQAYLWSRRACQTFVQVHSEPEGWVGVVQEVAPGLSVGDQFKPHADEKFRVRWAAGLFPHPSNGCLTGGPTPGLCVVDTNPATLIPTCKCTANVVEAAVFTNASALPTAAEVVERLAIGSVSPIDYDTGTFIQCTTPACNAAAPAVKMYLRGGTLDNRAIFEVVINGTATYLANKESLVSLGNFSFRNPPKFVSWVEPANRDAEYETSALLDHLVYHPNTAPFIVYRLIQRLVTSNPSPRYMKAVVDAFRTGQLNSSGLTFSGRYGDLGATFAAILLDREARSLTLERDPSFGQLREPVLKLLHLMRAMEFVSKDGREVELAGVFSAIGQQVFQSPSVFNFYKPEFRGDGAVLAAELASPEAELSTAPSLVGFLNGVSSLVRLGLTSCEDGFGSRVSTGKMDVGGGFPPIASSRNCDLPAQRHFSPPQLGAVDGSSSDGELAFTPTNPSDAAATVAELDLLLTAGRLSPNTRALLESEYERMRLGPLGRAEYLVATTQTCSAWMGADVTSIAECQDAAQYLDTNNLRDISRFTATDDGRTGSRERPRGCTHRKTSSREDLNFNVAGSNYGLCTVNWPCLCKVSGERHALKRVQELLVMSPEFHSVNEPQPHGDARGAPPNTASQGRPYKAVVVLFLDGGLDSWNLLVPHSGCAAGNSSTSYESYVAVRGIVALEHDELLELSATVGQPCTTFGVHPALPIVHSLYGAQEAAFFANTGTLVRPITKAQFQDGSAETPPSLFSHNIQVRSTQNVHAQKISSGGVLGRIVDALSAPGGPAYRSAAYSLDGLKKMLDGENTYNVLDSTGAKRLNRAGKLQTQIMSLTAGRLRSLFTERYASFIEKSIISSELLGSKLETVTLLSTRWSPRDSINNDCFESLTCKKFEQVARVIASRNLLQEERQVFYVEVLGFDTHTSAKETVQYLLDDINGALTAFVDEMRLRGVWNNVAVVTASDFARTLDSNGAGTDHAWGGNYLLLGGSVKGGTIHGQYPASLRGDVEVIRGRLMPTTPWEAVWYGLAQWLGVPDTRMAEVVPNAANFPNEELLRSEDLFTASMVGGVRSNLSGDDGIISTEGVIITAVLGTVILVGTLIGMGLYNMHKRGVPMPWHSSPKTAVTAGSSPVASAASAASSTAGPAESSAESNK</sequence>
<comment type="caution">
    <text evidence="3">The sequence shown here is derived from an EMBL/GenBank/DDBJ whole genome shotgun (WGS) entry which is preliminary data.</text>
</comment>
<dbReference type="Pfam" id="PF08811">
    <property type="entry name" value="DUF1800"/>
    <property type="match status" value="1"/>
</dbReference>
<proteinExistence type="predicted"/>
<keyword evidence="4" id="KW-1185">Reference proteome</keyword>
<name>A0A0M0K946_9EUKA</name>
<dbReference type="InterPro" id="IPR014917">
    <property type="entry name" value="DUF1800"/>
</dbReference>
<dbReference type="PANTHER" id="PTHR43737">
    <property type="entry name" value="BLL7424 PROTEIN"/>
    <property type="match status" value="1"/>
</dbReference>
<dbReference type="PANTHER" id="PTHR43737:SF1">
    <property type="entry name" value="DUF1501 DOMAIN-CONTAINING PROTEIN"/>
    <property type="match status" value="1"/>
</dbReference>
<feature type="region of interest" description="Disordered" evidence="1">
    <location>
        <begin position="626"/>
        <end position="646"/>
    </location>
</feature>
<accession>A0A0M0K946</accession>
<gene>
    <name evidence="3" type="ORF">Ctob_015395</name>
</gene>
<feature type="region of interest" description="Disordered" evidence="1">
    <location>
        <begin position="555"/>
        <end position="576"/>
    </location>
</feature>
<organism evidence="3 4">
    <name type="scientific">Chrysochromulina tobinii</name>
    <dbReference type="NCBI Taxonomy" id="1460289"/>
    <lineage>
        <taxon>Eukaryota</taxon>
        <taxon>Haptista</taxon>
        <taxon>Haptophyta</taxon>
        <taxon>Prymnesiophyceae</taxon>
        <taxon>Prymnesiales</taxon>
        <taxon>Chrysochromulinaceae</taxon>
        <taxon>Chrysochromulina</taxon>
    </lineage>
</organism>
<evidence type="ECO:0000256" key="2">
    <source>
        <dbReference type="SAM" id="Phobius"/>
    </source>
</evidence>
<dbReference type="InterPro" id="IPR010869">
    <property type="entry name" value="DUF1501"/>
</dbReference>